<comment type="caution">
    <text evidence="1">The sequence shown here is derived from an EMBL/GenBank/DDBJ whole genome shotgun (WGS) entry which is preliminary data.</text>
</comment>
<name>A0ABP0E0A8_9PEZI</name>
<dbReference type="EMBL" id="CAWUON010000123">
    <property type="protein sequence ID" value="CAK7273862.1"/>
    <property type="molecule type" value="Genomic_DNA"/>
</dbReference>
<reference evidence="1 2" key="1">
    <citation type="submission" date="2024-01" db="EMBL/GenBank/DDBJ databases">
        <authorList>
            <person name="Allen C."/>
            <person name="Tagirdzhanova G."/>
        </authorList>
    </citation>
    <scope>NUCLEOTIDE SEQUENCE [LARGE SCALE GENOMIC DNA]</scope>
    <source>
        <strain evidence="1 2">CBS 119000</strain>
    </source>
</reference>
<proteinExistence type="predicted"/>
<evidence type="ECO:0000313" key="2">
    <source>
        <dbReference type="Proteomes" id="UP001642502"/>
    </source>
</evidence>
<keyword evidence="2" id="KW-1185">Reference proteome</keyword>
<dbReference type="Proteomes" id="UP001642502">
    <property type="component" value="Unassembled WGS sequence"/>
</dbReference>
<protein>
    <recommendedName>
        <fullName evidence="3">Tim44-like domain-containing protein</fullName>
    </recommendedName>
</protein>
<evidence type="ECO:0000313" key="1">
    <source>
        <dbReference type="EMBL" id="CAK7273862.1"/>
    </source>
</evidence>
<accession>A0ABP0E0A8</accession>
<sequence>MGVVRSTILTGVAGVSTIAAYLASRNPVVTPLASDDPVWKSKVYKRQNPSRNPATQDICTKRLPISMIKPELLKKDGDLVQEFCRGVWGGLGYAIQRKYLEHKYRGPDTAHQLWTLEQLRSSNYEKGTQITDHFEVLEKTLTSIIVRAGDTPRKQGLRPSDGLFVISATVDKVHDEVELSVKSVFFSSEGKIAGKKGNMPRWVEELHQWYSRILNETGSWRLLK</sequence>
<gene>
    <name evidence="1" type="ORF">SEPCBS119000_005876</name>
</gene>
<evidence type="ECO:0008006" key="3">
    <source>
        <dbReference type="Google" id="ProtNLM"/>
    </source>
</evidence>
<organism evidence="1 2">
    <name type="scientific">Sporothrix epigloea</name>
    <dbReference type="NCBI Taxonomy" id="1892477"/>
    <lineage>
        <taxon>Eukaryota</taxon>
        <taxon>Fungi</taxon>
        <taxon>Dikarya</taxon>
        <taxon>Ascomycota</taxon>
        <taxon>Pezizomycotina</taxon>
        <taxon>Sordariomycetes</taxon>
        <taxon>Sordariomycetidae</taxon>
        <taxon>Ophiostomatales</taxon>
        <taxon>Ophiostomataceae</taxon>
        <taxon>Sporothrix</taxon>
    </lineage>
</organism>